<dbReference type="VEuPathDB" id="VectorBase:RPRC008895"/>
<keyword evidence="2" id="KW-0805">Transcription regulation</keyword>
<evidence type="ECO:0000313" key="6">
    <source>
        <dbReference type="EnsemblMetazoa" id="RPRC008895-PA"/>
    </source>
</evidence>
<dbReference type="STRING" id="13249.T1HXX5"/>
<name>T1HXX5_RHOPR</name>
<evidence type="ECO:0000313" key="7">
    <source>
        <dbReference type="Proteomes" id="UP000015103"/>
    </source>
</evidence>
<dbReference type="InParanoid" id="T1HXX5"/>
<protein>
    <submittedName>
        <fullName evidence="6">SANT domain-containing protein</fullName>
    </submittedName>
</protein>
<dbReference type="InterPro" id="IPR052435">
    <property type="entry name" value="YY1-Transcr_Regul"/>
</dbReference>
<dbReference type="InterPro" id="IPR001005">
    <property type="entry name" value="SANT/Myb"/>
</dbReference>
<feature type="region of interest" description="Disordered" evidence="5">
    <location>
        <begin position="347"/>
        <end position="372"/>
    </location>
</feature>
<feature type="compositionally biased region" description="Acidic residues" evidence="5">
    <location>
        <begin position="408"/>
        <end position="417"/>
    </location>
</feature>
<comment type="subcellular location">
    <subcellularLocation>
        <location evidence="1">Nucleus</location>
    </subcellularLocation>
</comment>
<dbReference type="EMBL" id="ACPB03019304">
    <property type="status" value="NOT_ANNOTATED_CDS"/>
    <property type="molecule type" value="Genomic_DNA"/>
</dbReference>
<keyword evidence="4" id="KW-0539">Nucleus</keyword>
<dbReference type="eggNOG" id="ENOG502QT2W">
    <property type="taxonomic scope" value="Eukaryota"/>
</dbReference>
<dbReference type="PANTHER" id="PTHR16088:SF3">
    <property type="entry name" value="GON-4-LIKE PROTEIN"/>
    <property type="match status" value="1"/>
</dbReference>
<keyword evidence="7" id="KW-1185">Reference proteome</keyword>
<dbReference type="OMA" id="VNDNTKH"/>
<keyword evidence="3" id="KW-0804">Transcription</keyword>
<sequence length="573" mass="65146">MSNSSLVLSKRMRFQLKCINNEARDERIPKVDSYCCIKSALKIADVGGIQSMRILTNYEMSSAFDSFPRDEKECDDELVLLADSSPLSEKRKLLANVNQPKKKKKLDVNHDEVSIEDKSIDDHADRKPVYLLITFSFGFLQDEPGSAVALYHKIVELLADYHDLVDDFVGFLHPHQAQECGKFMDYKYFEKCWSFLRKIDAHHMNRFIHALEQQTTNRTIASETLKTNLLPILKGHQHLSDGFLQLLPDEKPPPCSKEDYEDISETSIEDGDWERLRIPEHPERGCCQNCCCKCHSAPSHPFCISCNIKFINGQIYVQHGKVLRFARVTFGDVPQIEMLKKLHPALYSKRRKERKSSTSKSHNIGNKECGDRNEIPPLEIKCEPHDVANVTVDDCNGVVDIGCGVEERPDDEDDYWGEDSSGGEKSLDSEITSDPDTNDSTRLIGLLTPVSPLANTQDCATPLPKEPYGTEENEQEDLNTSTAETVSNNESLNESSDKCEEEKNIEENKEWTREEDKMILQAFQKEIGTEQTFSKISNLMPSRSMDDIQGRFKVLMSLLEKMATGSQDTYPVR</sequence>
<dbReference type="GO" id="GO:0003712">
    <property type="term" value="F:transcription coregulator activity"/>
    <property type="evidence" value="ECO:0007669"/>
    <property type="project" value="TreeGrafter"/>
</dbReference>
<evidence type="ECO:0000256" key="3">
    <source>
        <dbReference type="ARBA" id="ARBA00023163"/>
    </source>
</evidence>
<dbReference type="EnsemblMetazoa" id="RPRC008895-RA">
    <property type="protein sequence ID" value="RPRC008895-PA"/>
    <property type="gene ID" value="RPRC008895"/>
</dbReference>
<reference evidence="6" key="1">
    <citation type="submission" date="2015-05" db="UniProtKB">
        <authorList>
            <consortium name="EnsemblMetazoa"/>
        </authorList>
    </citation>
    <scope>IDENTIFICATION</scope>
</reference>
<feature type="compositionally biased region" description="Polar residues" evidence="5">
    <location>
        <begin position="478"/>
        <end position="494"/>
    </location>
</feature>
<feature type="region of interest" description="Disordered" evidence="5">
    <location>
        <begin position="403"/>
        <end position="509"/>
    </location>
</feature>
<dbReference type="GO" id="GO:0005634">
    <property type="term" value="C:nucleus"/>
    <property type="evidence" value="ECO:0007669"/>
    <property type="project" value="UniProtKB-SubCell"/>
</dbReference>
<dbReference type="PANTHER" id="PTHR16088">
    <property type="entry name" value="YY1 ASSOCIATED PROTEIN-RELATED"/>
    <property type="match status" value="1"/>
</dbReference>
<dbReference type="Pfam" id="PF21227">
    <property type="entry name" value="Myb_DNA-binding_7"/>
    <property type="match status" value="1"/>
</dbReference>
<evidence type="ECO:0000256" key="5">
    <source>
        <dbReference type="SAM" id="MobiDB-lite"/>
    </source>
</evidence>
<dbReference type="AlphaFoldDB" id="T1HXX5"/>
<dbReference type="HOGENOM" id="CLU_475955_0_0_1"/>
<organism evidence="6 7">
    <name type="scientific">Rhodnius prolixus</name>
    <name type="common">Triatomid bug</name>
    <dbReference type="NCBI Taxonomy" id="13249"/>
    <lineage>
        <taxon>Eukaryota</taxon>
        <taxon>Metazoa</taxon>
        <taxon>Ecdysozoa</taxon>
        <taxon>Arthropoda</taxon>
        <taxon>Hexapoda</taxon>
        <taxon>Insecta</taxon>
        <taxon>Pterygota</taxon>
        <taxon>Neoptera</taxon>
        <taxon>Paraneoptera</taxon>
        <taxon>Hemiptera</taxon>
        <taxon>Heteroptera</taxon>
        <taxon>Panheteroptera</taxon>
        <taxon>Cimicomorpha</taxon>
        <taxon>Reduviidae</taxon>
        <taxon>Triatominae</taxon>
        <taxon>Rhodnius</taxon>
    </lineage>
</organism>
<dbReference type="GO" id="GO:0006355">
    <property type="term" value="P:regulation of DNA-templated transcription"/>
    <property type="evidence" value="ECO:0007669"/>
    <property type="project" value="TreeGrafter"/>
</dbReference>
<accession>T1HXX5</accession>
<dbReference type="InterPro" id="IPR009057">
    <property type="entry name" value="Homeodomain-like_sf"/>
</dbReference>
<evidence type="ECO:0000256" key="4">
    <source>
        <dbReference type="ARBA" id="ARBA00023242"/>
    </source>
</evidence>
<dbReference type="Gene3D" id="1.10.10.60">
    <property type="entry name" value="Homeodomain-like"/>
    <property type="match status" value="1"/>
</dbReference>
<feature type="compositionally biased region" description="Basic and acidic residues" evidence="5">
    <location>
        <begin position="495"/>
        <end position="509"/>
    </location>
</feature>
<evidence type="ECO:0000256" key="2">
    <source>
        <dbReference type="ARBA" id="ARBA00023015"/>
    </source>
</evidence>
<proteinExistence type="predicted"/>
<dbReference type="SUPFAM" id="SSF46689">
    <property type="entry name" value="Homeodomain-like"/>
    <property type="match status" value="1"/>
</dbReference>
<dbReference type="EMBL" id="ACPB03019303">
    <property type="status" value="NOT_ANNOTATED_CDS"/>
    <property type="molecule type" value="Genomic_DNA"/>
</dbReference>
<dbReference type="SMART" id="SM00717">
    <property type="entry name" value="SANT"/>
    <property type="match status" value="1"/>
</dbReference>
<evidence type="ECO:0000256" key="1">
    <source>
        <dbReference type="ARBA" id="ARBA00004123"/>
    </source>
</evidence>
<dbReference type="Proteomes" id="UP000015103">
    <property type="component" value="Unassembled WGS sequence"/>
</dbReference>